<organism evidence="1 2">
    <name type="scientific">Tanacetum coccineum</name>
    <dbReference type="NCBI Taxonomy" id="301880"/>
    <lineage>
        <taxon>Eukaryota</taxon>
        <taxon>Viridiplantae</taxon>
        <taxon>Streptophyta</taxon>
        <taxon>Embryophyta</taxon>
        <taxon>Tracheophyta</taxon>
        <taxon>Spermatophyta</taxon>
        <taxon>Magnoliopsida</taxon>
        <taxon>eudicotyledons</taxon>
        <taxon>Gunneridae</taxon>
        <taxon>Pentapetalae</taxon>
        <taxon>asterids</taxon>
        <taxon>campanulids</taxon>
        <taxon>Asterales</taxon>
        <taxon>Asteraceae</taxon>
        <taxon>Asteroideae</taxon>
        <taxon>Anthemideae</taxon>
        <taxon>Anthemidinae</taxon>
        <taxon>Tanacetum</taxon>
    </lineage>
</organism>
<proteinExistence type="predicted"/>
<accession>A0ABQ4WDZ6</accession>
<sequence length="113" mass="12918">MAAEQQGLDPIRGLCWIEGRKLVGRWSSKFSEWTRVHNAQGLHLGSRKREIAYSGSVEVGDKREDHHESNTSCLWGGGGTLQEISRIRGFRVHDIYTELDIRSTCLVEEMEYL</sequence>
<comment type="caution">
    <text evidence="1">The sequence shown here is derived from an EMBL/GenBank/DDBJ whole genome shotgun (WGS) entry which is preliminary data.</text>
</comment>
<gene>
    <name evidence="1" type="ORF">Tco_0624446</name>
</gene>
<evidence type="ECO:0000313" key="1">
    <source>
        <dbReference type="EMBL" id="GJS51084.1"/>
    </source>
</evidence>
<evidence type="ECO:0000313" key="2">
    <source>
        <dbReference type="Proteomes" id="UP001151760"/>
    </source>
</evidence>
<protein>
    <submittedName>
        <fullName evidence="1">Uncharacterized protein</fullName>
    </submittedName>
</protein>
<keyword evidence="2" id="KW-1185">Reference proteome</keyword>
<reference evidence="1" key="1">
    <citation type="journal article" date="2022" name="Int. J. Mol. Sci.">
        <title>Draft Genome of Tanacetum Coccineum: Genomic Comparison of Closely Related Tanacetum-Family Plants.</title>
        <authorList>
            <person name="Yamashiro T."/>
            <person name="Shiraishi A."/>
            <person name="Nakayama K."/>
            <person name="Satake H."/>
        </authorList>
    </citation>
    <scope>NUCLEOTIDE SEQUENCE</scope>
</reference>
<name>A0ABQ4WDZ6_9ASTR</name>
<reference evidence="1" key="2">
    <citation type="submission" date="2022-01" db="EMBL/GenBank/DDBJ databases">
        <authorList>
            <person name="Yamashiro T."/>
            <person name="Shiraishi A."/>
            <person name="Satake H."/>
            <person name="Nakayama K."/>
        </authorList>
    </citation>
    <scope>NUCLEOTIDE SEQUENCE</scope>
</reference>
<dbReference type="Proteomes" id="UP001151760">
    <property type="component" value="Unassembled WGS sequence"/>
</dbReference>
<dbReference type="EMBL" id="BQNB010008561">
    <property type="protein sequence ID" value="GJS51084.1"/>
    <property type="molecule type" value="Genomic_DNA"/>
</dbReference>